<dbReference type="InterPro" id="IPR036188">
    <property type="entry name" value="FAD/NAD-bd_sf"/>
</dbReference>
<feature type="domain" description="Reductase C-terminal" evidence="6">
    <location>
        <begin position="321"/>
        <end position="395"/>
    </location>
</feature>
<feature type="domain" description="FAD/NAD(P)-binding" evidence="5">
    <location>
        <begin position="5"/>
        <end position="297"/>
    </location>
</feature>
<evidence type="ECO:0000256" key="3">
    <source>
        <dbReference type="ARBA" id="ARBA00022827"/>
    </source>
</evidence>
<dbReference type="InterPro" id="IPR050446">
    <property type="entry name" value="FAD-oxidoreductase/Apoptosis"/>
</dbReference>
<dbReference type="SUPFAM" id="SSF51905">
    <property type="entry name" value="FAD/NAD(P)-binding domain"/>
    <property type="match status" value="2"/>
</dbReference>
<dbReference type="Gene3D" id="3.30.390.30">
    <property type="match status" value="1"/>
</dbReference>
<protein>
    <submittedName>
        <fullName evidence="7">Pyridine nucleotide-disulfide oxidoreductase</fullName>
    </submittedName>
</protein>
<evidence type="ECO:0000313" key="7">
    <source>
        <dbReference type="EMBL" id="GLR68262.1"/>
    </source>
</evidence>
<dbReference type="Pfam" id="PF14759">
    <property type="entry name" value="Reductase_C"/>
    <property type="match status" value="1"/>
</dbReference>
<dbReference type="InterPro" id="IPR028202">
    <property type="entry name" value="Reductase_C"/>
</dbReference>
<dbReference type="Pfam" id="PF07992">
    <property type="entry name" value="Pyr_redox_2"/>
    <property type="match status" value="1"/>
</dbReference>
<dbReference type="Gene3D" id="3.50.50.60">
    <property type="entry name" value="FAD/NAD(P)-binding domain"/>
    <property type="match status" value="2"/>
</dbReference>
<proteinExistence type="predicted"/>
<keyword evidence="2" id="KW-0285">Flavoprotein</keyword>
<dbReference type="PRINTS" id="PR00411">
    <property type="entry name" value="PNDRDTASEI"/>
</dbReference>
<dbReference type="InterPro" id="IPR023753">
    <property type="entry name" value="FAD/NAD-binding_dom"/>
</dbReference>
<sequence length="398" mass="42816">MKLDSIAIVGASLAGLNAAETLRREGFTGRLVIIGDEQHRPYDRPPLSKEIARGEWPLEKTTLAVDKLLDDAEWWLGCRAMSLDAATRTLTLADGRREAFDGIVIATGAAPRHLPGANMKGVHVVRTLDDAVALRDDFARLDCKVVIVGGGFIGQEAAASARKLGLPVTMVEMVAPAAHVLGPTIAMVIADIHRRRGVDMRLGVVAASFEGIDRLERLHLTDGSVVEADVAVLGIGVIPNTGWLEGSGLTLENGVVCDATCLAAPGIVAAGDIARWPNGRYGEFRRVEHWDNAVRQGEHAAKRLLAEGGAPNPGAYAPVPWFWSDQYGLKFQLVGTPVAHDEVRFVFGSPEEEKFIALYRRDERLTAALGLAATGKLLKYRKMLENDPSWAEAIAASA</sequence>
<accession>A0ABQ6AAE4</accession>
<evidence type="ECO:0000313" key="8">
    <source>
        <dbReference type="Proteomes" id="UP001156641"/>
    </source>
</evidence>
<evidence type="ECO:0000256" key="4">
    <source>
        <dbReference type="ARBA" id="ARBA00023002"/>
    </source>
</evidence>
<keyword evidence="3" id="KW-0274">FAD</keyword>
<evidence type="ECO:0000259" key="6">
    <source>
        <dbReference type="Pfam" id="PF14759"/>
    </source>
</evidence>
<dbReference type="InterPro" id="IPR016156">
    <property type="entry name" value="FAD/NAD-linked_Rdtase_dimer_sf"/>
</dbReference>
<dbReference type="PRINTS" id="PR00368">
    <property type="entry name" value="FADPNR"/>
</dbReference>
<dbReference type="PANTHER" id="PTHR43557:SF2">
    <property type="entry name" value="RIESKE DOMAIN-CONTAINING PROTEIN-RELATED"/>
    <property type="match status" value="1"/>
</dbReference>
<comment type="cofactor">
    <cofactor evidence="1">
        <name>FAD</name>
        <dbReference type="ChEBI" id="CHEBI:57692"/>
    </cofactor>
</comment>
<evidence type="ECO:0000256" key="2">
    <source>
        <dbReference type="ARBA" id="ARBA00022630"/>
    </source>
</evidence>
<dbReference type="EMBL" id="BSOS01000086">
    <property type="protein sequence ID" value="GLR68262.1"/>
    <property type="molecule type" value="Genomic_DNA"/>
</dbReference>
<dbReference type="PANTHER" id="PTHR43557">
    <property type="entry name" value="APOPTOSIS-INDUCING FACTOR 1"/>
    <property type="match status" value="1"/>
</dbReference>
<organism evidence="7 8">
    <name type="scientific">Acidocella aquatica</name>
    <dbReference type="NCBI Taxonomy" id="1922313"/>
    <lineage>
        <taxon>Bacteria</taxon>
        <taxon>Pseudomonadati</taxon>
        <taxon>Pseudomonadota</taxon>
        <taxon>Alphaproteobacteria</taxon>
        <taxon>Acetobacterales</taxon>
        <taxon>Acidocellaceae</taxon>
        <taxon>Acidocella</taxon>
    </lineage>
</organism>
<reference evidence="8" key="1">
    <citation type="journal article" date="2019" name="Int. J. Syst. Evol. Microbiol.">
        <title>The Global Catalogue of Microorganisms (GCM) 10K type strain sequencing project: providing services to taxonomists for standard genome sequencing and annotation.</title>
        <authorList>
            <consortium name="The Broad Institute Genomics Platform"/>
            <consortium name="The Broad Institute Genome Sequencing Center for Infectious Disease"/>
            <person name="Wu L."/>
            <person name="Ma J."/>
        </authorList>
    </citation>
    <scope>NUCLEOTIDE SEQUENCE [LARGE SCALE GENOMIC DNA]</scope>
    <source>
        <strain evidence="8">NBRC 112502</strain>
    </source>
</reference>
<comment type="caution">
    <text evidence="7">The sequence shown here is derived from an EMBL/GenBank/DDBJ whole genome shotgun (WGS) entry which is preliminary data.</text>
</comment>
<dbReference type="RefSeq" id="WP_284259106.1">
    <property type="nucleotide sequence ID" value="NZ_BSOS01000086.1"/>
</dbReference>
<keyword evidence="8" id="KW-1185">Reference proteome</keyword>
<gene>
    <name evidence="7" type="ORF">GCM10010909_29430</name>
</gene>
<name>A0ABQ6AAE4_9PROT</name>
<dbReference type="Proteomes" id="UP001156641">
    <property type="component" value="Unassembled WGS sequence"/>
</dbReference>
<dbReference type="SUPFAM" id="SSF55424">
    <property type="entry name" value="FAD/NAD-linked reductases, dimerisation (C-terminal) domain"/>
    <property type="match status" value="1"/>
</dbReference>
<evidence type="ECO:0000259" key="5">
    <source>
        <dbReference type="Pfam" id="PF07992"/>
    </source>
</evidence>
<evidence type="ECO:0000256" key="1">
    <source>
        <dbReference type="ARBA" id="ARBA00001974"/>
    </source>
</evidence>
<keyword evidence="4" id="KW-0560">Oxidoreductase</keyword>